<name>A0ABX2EUT5_9BURK</name>
<sequence length="224" mass="24258">MATKITTHYFEFGVHKYFRGSAHAIEPATYGEMNDPVGIKAWLEPAGKVKPEHLDGRLKFNTRVRIDWNTVAKGDLEAEADLNYLGLGKSGMLSFDLSKARSAKLELVNLSIDESPLIRMLNNDANIARNFLAEEGSDGRIVSEVWIVVDAELGEHFATSGAAGVAVKAFGSTAGVVVSGGKHGTQTVQLSSGTTFAYKVHKVSDWNKGKTQVEKVEADYKGLS</sequence>
<evidence type="ECO:0000313" key="2">
    <source>
        <dbReference type="Proteomes" id="UP000737171"/>
    </source>
</evidence>
<organism evidence="1 2">
    <name type="scientific">Pseudaquabacterium terrae</name>
    <dbReference type="NCBI Taxonomy" id="2732868"/>
    <lineage>
        <taxon>Bacteria</taxon>
        <taxon>Pseudomonadati</taxon>
        <taxon>Pseudomonadota</taxon>
        <taxon>Betaproteobacteria</taxon>
        <taxon>Burkholderiales</taxon>
        <taxon>Sphaerotilaceae</taxon>
        <taxon>Pseudaquabacterium</taxon>
    </lineage>
</organism>
<dbReference type="EMBL" id="JABRWJ010000023">
    <property type="protein sequence ID" value="NRF72353.1"/>
    <property type="molecule type" value="Genomic_DNA"/>
</dbReference>
<protein>
    <submittedName>
        <fullName evidence="1">Uncharacterized protein</fullName>
    </submittedName>
</protein>
<comment type="caution">
    <text evidence="1">The sequence shown here is derived from an EMBL/GenBank/DDBJ whole genome shotgun (WGS) entry which is preliminary data.</text>
</comment>
<keyword evidence="2" id="KW-1185">Reference proteome</keyword>
<gene>
    <name evidence="1" type="ORF">HLB44_35785</name>
</gene>
<reference evidence="1 2" key="1">
    <citation type="submission" date="2020-05" db="EMBL/GenBank/DDBJ databases">
        <title>Aquincola sp. isolate from soil.</title>
        <authorList>
            <person name="Han J."/>
            <person name="Kim D.-U."/>
        </authorList>
    </citation>
    <scope>NUCLEOTIDE SEQUENCE [LARGE SCALE GENOMIC DNA]</scope>
    <source>
        <strain evidence="1 2">S2</strain>
    </source>
</reference>
<proteinExistence type="predicted"/>
<dbReference type="RefSeq" id="WP_173135424.1">
    <property type="nucleotide sequence ID" value="NZ_JABRWJ010000023.1"/>
</dbReference>
<evidence type="ECO:0000313" key="1">
    <source>
        <dbReference type="EMBL" id="NRF72353.1"/>
    </source>
</evidence>
<dbReference type="Proteomes" id="UP000737171">
    <property type="component" value="Unassembled WGS sequence"/>
</dbReference>
<accession>A0ABX2EUT5</accession>